<name>A0A8B6EZG5_MYTGA</name>
<protein>
    <submittedName>
        <fullName evidence="2">Uncharacterized protein</fullName>
    </submittedName>
</protein>
<organism evidence="2 3">
    <name type="scientific">Mytilus galloprovincialis</name>
    <name type="common">Mediterranean mussel</name>
    <dbReference type="NCBI Taxonomy" id="29158"/>
    <lineage>
        <taxon>Eukaryota</taxon>
        <taxon>Metazoa</taxon>
        <taxon>Spiralia</taxon>
        <taxon>Lophotrochozoa</taxon>
        <taxon>Mollusca</taxon>
        <taxon>Bivalvia</taxon>
        <taxon>Autobranchia</taxon>
        <taxon>Pteriomorphia</taxon>
        <taxon>Mytilida</taxon>
        <taxon>Mytiloidea</taxon>
        <taxon>Mytilidae</taxon>
        <taxon>Mytilinae</taxon>
        <taxon>Mytilus</taxon>
    </lineage>
</organism>
<dbReference type="Proteomes" id="UP000596742">
    <property type="component" value="Unassembled WGS sequence"/>
</dbReference>
<proteinExistence type="predicted"/>
<comment type="caution">
    <text evidence="2">The sequence shown here is derived from an EMBL/GenBank/DDBJ whole genome shotgun (WGS) entry which is preliminary data.</text>
</comment>
<reference evidence="2" key="1">
    <citation type="submission" date="2018-11" db="EMBL/GenBank/DDBJ databases">
        <authorList>
            <person name="Alioto T."/>
            <person name="Alioto T."/>
        </authorList>
    </citation>
    <scope>NUCLEOTIDE SEQUENCE</scope>
</reference>
<gene>
    <name evidence="2" type="ORF">MGAL_10B085257</name>
</gene>
<evidence type="ECO:0000313" key="2">
    <source>
        <dbReference type="EMBL" id="VDI41084.1"/>
    </source>
</evidence>
<evidence type="ECO:0000313" key="3">
    <source>
        <dbReference type="Proteomes" id="UP000596742"/>
    </source>
</evidence>
<keyword evidence="3" id="KW-1185">Reference proteome</keyword>
<evidence type="ECO:0000256" key="1">
    <source>
        <dbReference type="SAM" id="SignalP"/>
    </source>
</evidence>
<sequence length="64" mass="7100">MWKAVILILLLINHAHPTRSKTNPCPQFVPPAPWLCTGEVKVFYIGKVKCYGPPKIIPCNGTTP</sequence>
<dbReference type="AlphaFoldDB" id="A0A8B6EZG5"/>
<accession>A0A8B6EZG5</accession>
<feature type="chain" id="PRO_5033063819" evidence="1">
    <location>
        <begin position="21"/>
        <end position="64"/>
    </location>
</feature>
<feature type="signal peptide" evidence="1">
    <location>
        <begin position="1"/>
        <end position="20"/>
    </location>
</feature>
<keyword evidence="1" id="KW-0732">Signal</keyword>
<dbReference type="OrthoDB" id="6209700at2759"/>
<dbReference type="EMBL" id="UYJE01005862">
    <property type="protein sequence ID" value="VDI41084.1"/>
    <property type="molecule type" value="Genomic_DNA"/>
</dbReference>